<evidence type="ECO:0000256" key="4">
    <source>
        <dbReference type="ARBA" id="ARBA00022692"/>
    </source>
</evidence>
<evidence type="ECO:0000259" key="8">
    <source>
        <dbReference type="PROSITE" id="PS50928"/>
    </source>
</evidence>
<dbReference type="GO" id="GO:0005886">
    <property type="term" value="C:plasma membrane"/>
    <property type="evidence" value="ECO:0007669"/>
    <property type="project" value="UniProtKB-SubCell"/>
</dbReference>
<dbReference type="EMBL" id="CP042593">
    <property type="protein sequence ID" value="QED46500.1"/>
    <property type="molecule type" value="Genomic_DNA"/>
</dbReference>
<protein>
    <submittedName>
        <fullName evidence="9">Carbohydrate ABC transporter permease</fullName>
    </submittedName>
</protein>
<accession>A0A5B8Z0P2</accession>
<dbReference type="InterPro" id="IPR035906">
    <property type="entry name" value="MetI-like_sf"/>
</dbReference>
<dbReference type="PANTHER" id="PTHR43744">
    <property type="entry name" value="ABC TRANSPORTER PERMEASE PROTEIN MG189-RELATED-RELATED"/>
    <property type="match status" value="1"/>
</dbReference>
<keyword evidence="5 7" id="KW-1133">Transmembrane helix</keyword>
<dbReference type="SUPFAM" id="SSF161098">
    <property type="entry name" value="MetI-like"/>
    <property type="match status" value="1"/>
</dbReference>
<evidence type="ECO:0000256" key="6">
    <source>
        <dbReference type="ARBA" id="ARBA00023136"/>
    </source>
</evidence>
<dbReference type="AlphaFoldDB" id="A0A5B8Z0P2"/>
<evidence type="ECO:0000256" key="7">
    <source>
        <dbReference type="RuleBase" id="RU363032"/>
    </source>
</evidence>
<dbReference type="Gene3D" id="1.10.3720.10">
    <property type="entry name" value="MetI-like"/>
    <property type="match status" value="1"/>
</dbReference>
<dbReference type="OrthoDB" id="9771544at2"/>
<keyword evidence="3" id="KW-1003">Cell membrane</keyword>
<dbReference type="CDD" id="cd06261">
    <property type="entry name" value="TM_PBP2"/>
    <property type="match status" value="1"/>
</dbReference>
<feature type="transmembrane region" description="Helical" evidence="7">
    <location>
        <begin position="74"/>
        <end position="98"/>
    </location>
</feature>
<keyword evidence="6 7" id="KW-0472">Membrane</keyword>
<dbReference type="InterPro" id="IPR000515">
    <property type="entry name" value="MetI-like"/>
</dbReference>
<dbReference type="PANTHER" id="PTHR43744:SF8">
    <property type="entry name" value="SN-GLYCEROL-3-PHOSPHATE TRANSPORT SYSTEM PERMEASE PROTEIN UGPE"/>
    <property type="match status" value="1"/>
</dbReference>
<dbReference type="RefSeq" id="WP_057775784.1">
    <property type="nucleotide sequence ID" value="NZ_CP042593.1"/>
</dbReference>
<sequence>MKTNNYKNMILHIILISFILLTIYPIVFAISNSFKELSEAFTSTLSLIPEKFTLENYTGLFDSIPVVGITINTLITASVITIAKVATSFLAAYAIVYYQFKFKNVTYFALICTIFIPFTVTMIPNYLIISELGLQNNIWGVILPQMADAIGIFMLTQSMKGIPKSLIEAAKLDNIPTKYIMKDHILPMVKPAVTSTSIWFFILAWNEYVWPVLILKTTENFTLPLALQLYISSEGGTNFTVAMALSVITMAIPLGLYLIFQKHIINTFTTSGIK</sequence>
<dbReference type="STRING" id="1742359.GCA_001439625_04534"/>
<evidence type="ECO:0000313" key="9">
    <source>
        <dbReference type="EMBL" id="QED46500.1"/>
    </source>
</evidence>
<dbReference type="Proteomes" id="UP000321555">
    <property type="component" value="Chromosome"/>
</dbReference>
<evidence type="ECO:0000256" key="3">
    <source>
        <dbReference type="ARBA" id="ARBA00022475"/>
    </source>
</evidence>
<comment type="subcellular location">
    <subcellularLocation>
        <location evidence="1 7">Cell membrane</location>
        <topology evidence="1 7">Multi-pass membrane protein</topology>
    </subcellularLocation>
</comment>
<dbReference type="PROSITE" id="PS50928">
    <property type="entry name" value="ABC_TM1"/>
    <property type="match status" value="1"/>
</dbReference>
<evidence type="ECO:0000256" key="5">
    <source>
        <dbReference type="ARBA" id="ARBA00022989"/>
    </source>
</evidence>
<dbReference type="GO" id="GO:0055085">
    <property type="term" value="P:transmembrane transport"/>
    <property type="evidence" value="ECO:0007669"/>
    <property type="project" value="InterPro"/>
</dbReference>
<feature type="transmembrane region" description="Helical" evidence="7">
    <location>
        <begin position="9"/>
        <end position="30"/>
    </location>
</feature>
<gene>
    <name evidence="9" type="ORF">FSZ17_04005</name>
</gene>
<organism evidence="9 10">
    <name type="scientific">Cytobacillus dafuensis</name>
    <name type="common">Bacillus dafuensis</name>
    <dbReference type="NCBI Taxonomy" id="1742359"/>
    <lineage>
        <taxon>Bacteria</taxon>
        <taxon>Bacillati</taxon>
        <taxon>Bacillota</taxon>
        <taxon>Bacilli</taxon>
        <taxon>Bacillales</taxon>
        <taxon>Bacillaceae</taxon>
        <taxon>Cytobacillus</taxon>
    </lineage>
</organism>
<dbReference type="Pfam" id="PF00528">
    <property type="entry name" value="BPD_transp_1"/>
    <property type="match status" value="1"/>
</dbReference>
<feature type="transmembrane region" description="Helical" evidence="7">
    <location>
        <begin position="239"/>
        <end position="260"/>
    </location>
</feature>
<keyword evidence="4 7" id="KW-0812">Transmembrane</keyword>
<evidence type="ECO:0000256" key="1">
    <source>
        <dbReference type="ARBA" id="ARBA00004651"/>
    </source>
</evidence>
<reference evidence="10" key="1">
    <citation type="submission" date="2019-08" db="EMBL/GenBank/DDBJ databases">
        <authorList>
            <person name="Zheng X."/>
        </authorList>
    </citation>
    <scope>NUCLEOTIDE SEQUENCE [LARGE SCALE GENOMIC DNA]</scope>
    <source>
        <strain evidence="10">FJAT-25496</strain>
    </source>
</reference>
<keyword evidence="2 7" id="KW-0813">Transport</keyword>
<comment type="similarity">
    <text evidence="7">Belongs to the binding-protein-dependent transport system permease family.</text>
</comment>
<proteinExistence type="inferred from homology"/>
<evidence type="ECO:0000313" key="10">
    <source>
        <dbReference type="Proteomes" id="UP000321555"/>
    </source>
</evidence>
<keyword evidence="10" id="KW-1185">Reference proteome</keyword>
<dbReference type="KEGG" id="bda:FSZ17_04005"/>
<name>A0A5B8Z0P2_CYTDA</name>
<evidence type="ECO:0000256" key="2">
    <source>
        <dbReference type="ARBA" id="ARBA00022448"/>
    </source>
</evidence>
<feature type="transmembrane region" description="Helical" evidence="7">
    <location>
        <begin position="105"/>
        <end position="126"/>
    </location>
</feature>
<feature type="domain" description="ABC transmembrane type-1" evidence="8">
    <location>
        <begin position="70"/>
        <end position="260"/>
    </location>
</feature>